<evidence type="ECO:0000313" key="1">
    <source>
        <dbReference type="EMBL" id="THU77739.1"/>
    </source>
</evidence>
<dbReference type="Proteomes" id="UP000297245">
    <property type="component" value="Unassembled WGS sequence"/>
</dbReference>
<protein>
    <submittedName>
        <fullName evidence="1">Uncharacterized protein</fullName>
    </submittedName>
</protein>
<dbReference type="AlphaFoldDB" id="A0A4S8KPZ1"/>
<organism evidence="1 2">
    <name type="scientific">Dendrothele bispora (strain CBS 962.96)</name>
    <dbReference type="NCBI Taxonomy" id="1314807"/>
    <lineage>
        <taxon>Eukaryota</taxon>
        <taxon>Fungi</taxon>
        <taxon>Dikarya</taxon>
        <taxon>Basidiomycota</taxon>
        <taxon>Agaricomycotina</taxon>
        <taxon>Agaricomycetes</taxon>
        <taxon>Agaricomycetidae</taxon>
        <taxon>Agaricales</taxon>
        <taxon>Agaricales incertae sedis</taxon>
        <taxon>Dendrothele</taxon>
    </lineage>
</organism>
<name>A0A4S8KPZ1_DENBC</name>
<sequence>MSLTVPVEDLNRLQVSSHISSDGAPAIDLSFRPPVSDDLTYPSTNVKHCGVTVTFRRSVNTDGSGWSLAISTSIPNSCYPFASGGNVATSNQTHLDIHEIASHKSPSSLMSAPNEIEVETTQHHSTTPVHSFHLTDNAMTEPEPADDMNQNWLLQLMGHDFCASRQISTHTNNLDTNNLDTNNLDTNLYNATSLPMDYNVQDMGKSFIFLPKFD</sequence>
<evidence type="ECO:0000313" key="2">
    <source>
        <dbReference type="Proteomes" id="UP000297245"/>
    </source>
</evidence>
<reference evidence="1 2" key="1">
    <citation type="journal article" date="2019" name="Nat. Ecol. Evol.">
        <title>Megaphylogeny resolves global patterns of mushroom evolution.</title>
        <authorList>
            <person name="Varga T."/>
            <person name="Krizsan K."/>
            <person name="Foldi C."/>
            <person name="Dima B."/>
            <person name="Sanchez-Garcia M."/>
            <person name="Sanchez-Ramirez S."/>
            <person name="Szollosi G.J."/>
            <person name="Szarkandi J.G."/>
            <person name="Papp V."/>
            <person name="Albert L."/>
            <person name="Andreopoulos W."/>
            <person name="Angelini C."/>
            <person name="Antonin V."/>
            <person name="Barry K.W."/>
            <person name="Bougher N.L."/>
            <person name="Buchanan P."/>
            <person name="Buyck B."/>
            <person name="Bense V."/>
            <person name="Catcheside P."/>
            <person name="Chovatia M."/>
            <person name="Cooper J."/>
            <person name="Damon W."/>
            <person name="Desjardin D."/>
            <person name="Finy P."/>
            <person name="Geml J."/>
            <person name="Haridas S."/>
            <person name="Hughes K."/>
            <person name="Justo A."/>
            <person name="Karasinski D."/>
            <person name="Kautmanova I."/>
            <person name="Kiss B."/>
            <person name="Kocsube S."/>
            <person name="Kotiranta H."/>
            <person name="LaButti K.M."/>
            <person name="Lechner B.E."/>
            <person name="Liimatainen K."/>
            <person name="Lipzen A."/>
            <person name="Lukacs Z."/>
            <person name="Mihaltcheva S."/>
            <person name="Morgado L.N."/>
            <person name="Niskanen T."/>
            <person name="Noordeloos M.E."/>
            <person name="Ohm R.A."/>
            <person name="Ortiz-Santana B."/>
            <person name="Ovrebo C."/>
            <person name="Racz N."/>
            <person name="Riley R."/>
            <person name="Savchenko A."/>
            <person name="Shiryaev A."/>
            <person name="Soop K."/>
            <person name="Spirin V."/>
            <person name="Szebenyi C."/>
            <person name="Tomsovsky M."/>
            <person name="Tulloss R.E."/>
            <person name="Uehling J."/>
            <person name="Grigoriev I.V."/>
            <person name="Vagvolgyi C."/>
            <person name="Papp T."/>
            <person name="Martin F.M."/>
            <person name="Miettinen O."/>
            <person name="Hibbett D.S."/>
            <person name="Nagy L.G."/>
        </authorList>
    </citation>
    <scope>NUCLEOTIDE SEQUENCE [LARGE SCALE GENOMIC DNA]</scope>
    <source>
        <strain evidence="1 2">CBS 962.96</strain>
    </source>
</reference>
<dbReference type="EMBL" id="ML180352">
    <property type="protein sequence ID" value="THU77739.1"/>
    <property type="molecule type" value="Genomic_DNA"/>
</dbReference>
<proteinExistence type="predicted"/>
<accession>A0A4S8KPZ1</accession>
<gene>
    <name evidence="1" type="ORF">K435DRAFT_877471</name>
</gene>
<keyword evidence="2" id="KW-1185">Reference proteome</keyword>